<comment type="similarity">
    <text evidence="4">Belongs to the 5'-3' exonuclease family.</text>
</comment>
<sequence length="599" mass="70636">MGVPGFFAWILKRHRNNNIIIPKMDKKCDILYLDANCLFHPQCFKVLDKNIDWKNQIDLEGKMINRILNYIQFLVKEVKPKKGLYIAVDGVAPMAKMNQQRKRRYRSINDTIIKNNIKKKHGIKTGKFWSNSVITPGTEFMERLHQKLLTYSKYMKDEYKIRVTYSSYHTPGEGEHKILQDIKIREREKEREKSSDVYVIYGLDADLIFLALASNKRNIYLLREIVEFGAHKKITKDSVEESMNYVNIDIFREYLNKIFLDMIDSKGYYADKGVDFTNDFIFISYLMGNDFIPHLPSVDIKTGGLDFIIRCYIDTYILLGVPLINIIKSESVFGTRSTKPLQKVAKLSPTMPIKVNNIFFEMMLTTIAKAEDYYFETILPKHKDKLSRYRCRSSDPYDQEMWELEHLRCFDINDPIKLGEDSSSLWKWRYYEHYCGVSEYSQHTIDNMCQEYLKGILWTTYYYFEKCPTWKWQYIYLHAPFISDIAAYYSKNKIDINSIQFAKTKSLAPCEQLLAVIPPGCAYMLPKKYQQLIVSDTSQLIDMYPSTINLDMINKDMYWKCIPDIPHIDVNRLLNAIKQFALTKKEKIRNTILDNIVYD</sequence>
<accession>A0A481Z122</accession>
<keyword evidence="3 7" id="KW-0269">Exonuclease</keyword>
<evidence type="ECO:0000256" key="3">
    <source>
        <dbReference type="ARBA" id="ARBA00022839"/>
    </source>
</evidence>
<dbReference type="PANTHER" id="PTHR12341">
    <property type="entry name" value="5'-&gt;3' EXORIBONUCLEASE"/>
    <property type="match status" value="1"/>
</dbReference>
<dbReference type="InterPro" id="IPR041412">
    <property type="entry name" value="Xrn1_helical"/>
</dbReference>
<evidence type="ECO:0000256" key="2">
    <source>
        <dbReference type="ARBA" id="ARBA00022801"/>
    </source>
</evidence>
<dbReference type="GO" id="GO:0004534">
    <property type="term" value="F:5'-3' RNA exonuclease activity"/>
    <property type="evidence" value="ECO:0007669"/>
    <property type="project" value="TreeGrafter"/>
</dbReference>
<dbReference type="PANTHER" id="PTHR12341:SF7">
    <property type="entry name" value="5'-3' EXORIBONUCLEASE 1"/>
    <property type="match status" value="1"/>
</dbReference>
<evidence type="ECO:0000259" key="5">
    <source>
        <dbReference type="Pfam" id="PF03159"/>
    </source>
</evidence>
<proteinExistence type="inferred from homology"/>
<dbReference type="GO" id="GO:0000956">
    <property type="term" value="P:nuclear-transcribed mRNA catabolic process"/>
    <property type="evidence" value="ECO:0007669"/>
    <property type="project" value="TreeGrafter"/>
</dbReference>
<dbReference type="CDD" id="cd18673">
    <property type="entry name" value="PIN_XRN1-2-like"/>
    <property type="match status" value="1"/>
</dbReference>
<dbReference type="InterPro" id="IPR027073">
    <property type="entry name" value="5_3_exoribonuclease"/>
</dbReference>
<feature type="domain" description="Xrn1 N-terminal" evidence="5">
    <location>
        <begin position="1"/>
        <end position="224"/>
    </location>
</feature>
<dbReference type="GO" id="GO:0016075">
    <property type="term" value="P:rRNA catabolic process"/>
    <property type="evidence" value="ECO:0007669"/>
    <property type="project" value="TreeGrafter"/>
</dbReference>
<dbReference type="InterPro" id="IPR004859">
    <property type="entry name" value="Xrn1_N"/>
</dbReference>
<organism evidence="7">
    <name type="scientific">Mimivirus LCMiAC01</name>
    <dbReference type="NCBI Taxonomy" id="2506608"/>
    <lineage>
        <taxon>Viruses</taxon>
        <taxon>Varidnaviria</taxon>
        <taxon>Bamfordvirae</taxon>
        <taxon>Nucleocytoviricota</taxon>
        <taxon>Megaviricetes</taxon>
        <taxon>Imitervirales</taxon>
        <taxon>Mimiviridae</taxon>
        <taxon>Klosneuvirinae</taxon>
    </lineage>
</organism>
<evidence type="ECO:0000259" key="6">
    <source>
        <dbReference type="Pfam" id="PF17846"/>
    </source>
</evidence>
<protein>
    <submittedName>
        <fullName evidence="7">XRN 5'-3' exonuclease</fullName>
    </submittedName>
</protein>
<dbReference type="GO" id="GO:0003723">
    <property type="term" value="F:RNA binding"/>
    <property type="evidence" value="ECO:0007669"/>
    <property type="project" value="TreeGrafter"/>
</dbReference>
<dbReference type="EMBL" id="MK500398">
    <property type="protein sequence ID" value="QBK88775.1"/>
    <property type="molecule type" value="Genomic_DNA"/>
</dbReference>
<dbReference type="Pfam" id="PF17846">
    <property type="entry name" value="XRN_M"/>
    <property type="match status" value="1"/>
</dbReference>
<reference evidence="7" key="1">
    <citation type="journal article" date="2019" name="MBio">
        <title>Virus Genomes from Deep Sea Sediments Expand the Ocean Megavirome and Support Independent Origins of Viral Gigantism.</title>
        <authorList>
            <person name="Backstrom D."/>
            <person name="Yutin N."/>
            <person name="Jorgensen S.L."/>
            <person name="Dharamshi J."/>
            <person name="Homa F."/>
            <person name="Zaremba-Niedwiedzka K."/>
            <person name="Spang A."/>
            <person name="Wolf Y.I."/>
            <person name="Koonin E.V."/>
            <person name="Ettema T.J."/>
        </authorList>
    </citation>
    <scope>NUCLEOTIDE SEQUENCE</scope>
</reference>
<dbReference type="Gene3D" id="1.25.40.1050">
    <property type="match status" value="1"/>
</dbReference>
<gene>
    <name evidence="7" type="ORF">LCMiAC01_04570</name>
</gene>
<keyword evidence="2" id="KW-0378">Hydrolase</keyword>
<name>A0A481Z122_9VIRU</name>
<keyword evidence="1" id="KW-0540">Nuclease</keyword>
<evidence type="ECO:0000256" key="4">
    <source>
        <dbReference type="ARBA" id="ARBA00038299"/>
    </source>
</evidence>
<evidence type="ECO:0000256" key="1">
    <source>
        <dbReference type="ARBA" id="ARBA00022722"/>
    </source>
</evidence>
<dbReference type="Gene3D" id="3.40.50.12390">
    <property type="match status" value="1"/>
</dbReference>
<evidence type="ECO:0000313" key="7">
    <source>
        <dbReference type="EMBL" id="QBK88775.1"/>
    </source>
</evidence>
<feature type="domain" description="Xrn1 helical" evidence="6">
    <location>
        <begin position="278"/>
        <end position="598"/>
    </location>
</feature>
<dbReference type="Pfam" id="PF03159">
    <property type="entry name" value="XRN_N"/>
    <property type="match status" value="1"/>
</dbReference>